<dbReference type="Proteomes" id="UP000325577">
    <property type="component" value="Linkage Group LG15"/>
</dbReference>
<dbReference type="OrthoDB" id="10561443at2759"/>
<protein>
    <submittedName>
        <fullName evidence="1">Uncharacterized protein</fullName>
    </submittedName>
</protein>
<dbReference type="EMBL" id="CM018038">
    <property type="protein sequence ID" value="KAA8537878.1"/>
    <property type="molecule type" value="Genomic_DNA"/>
</dbReference>
<keyword evidence="2" id="KW-1185">Reference proteome</keyword>
<gene>
    <name evidence="1" type="ORF">F0562_027542</name>
</gene>
<reference evidence="1 2" key="1">
    <citation type="submission" date="2019-09" db="EMBL/GenBank/DDBJ databases">
        <title>A chromosome-level genome assembly of the Chinese tupelo Nyssa sinensis.</title>
        <authorList>
            <person name="Yang X."/>
            <person name="Kang M."/>
            <person name="Yang Y."/>
            <person name="Xiong H."/>
            <person name="Wang M."/>
            <person name="Zhang Z."/>
            <person name="Wang Z."/>
            <person name="Wu H."/>
            <person name="Ma T."/>
            <person name="Liu J."/>
            <person name="Xi Z."/>
        </authorList>
    </citation>
    <scope>NUCLEOTIDE SEQUENCE [LARGE SCALE GENOMIC DNA]</scope>
    <source>
        <strain evidence="1">J267</strain>
        <tissue evidence="1">Leaf</tissue>
    </source>
</reference>
<name>A0A5J5B5F2_9ASTE</name>
<evidence type="ECO:0000313" key="2">
    <source>
        <dbReference type="Proteomes" id="UP000325577"/>
    </source>
</evidence>
<proteinExistence type="predicted"/>
<dbReference type="AlphaFoldDB" id="A0A5J5B5F2"/>
<organism evidence="1 2">
    <name type="scientific">Nyssa sinensis</name>
    <dbReference type="NCBI Taxonomy" id="561372"/>
    <lineage>
        <taxon>Eukaryota</taxon>
        <taxon>Viridiplantae</taxon>
        <taxon>Streptophyta</taxon>
        <taxon>Embryophyta</taxon>
        <taxon>Tracheophyta</taxon>
        <taxon>Spermatophyta</taxon>
        <taxon>Magnoliopsida</taxon>
        <taxon>eudicotyledons</taxon>
        <taxon>Gunneridae</taxon>
        <taxon>Pentapetalae</taxon>
        <taxon>asterids</taxon>
        <taxon>Cornales</taxon>
        <taxon>Nyssaceae</taxon>
        <taxon>Nyssa</taxon>
    </lineage>
</organism>
<accession>A0A5J5B5F2</accession>
<sequence length="114" mass="12959">MTLLEIRGETTLTRRPGIFPYTVKEEGIDTAHEQTAEDKAELGFYRENSTPGDMADGYWNRQQPLQPSAGMLKRPRLDYGVRSRRGLFYFESSNRAGRRPLVEALEMPLYCGAG</sequence>
<evidence type="ECO:0000313" key="1">
    <source>
        <dbReference type="EMBL" id="KAA8537878.1"/>
    </source>
</evidence>